<evidence type="ECO:0000256" key="2">
    <source>
        <dbReference type="ARBA" id="ARBA00022729"/>
    </source>
</evidence>
<dbReference type="Pfam" id="PF05576">
    <property type="entry name" value="Peptidase_S37"/>
    <property type="match status" value="1"/>
</dbReference>
<evidence type="ECO:0000313" key="4">
    <source>
        <dbReference type="EMBL" id="RKD91899.1"/>
    </source>
</evidence>
<dbReference type="InterPro" id="IPR008761">
    <property type="entry name" value="Peptidase_S37"/>
</dbReference>
<dbReference type="RefSeq" id="WP_120273161.1">
    <property type="nucleotide sequence ID" value="NZ_RAPN01000001.1"/>
</dbReference>
<name>A0A419W8X5_9BACT</name>
<dbReference type="GO" id="GO:0008239">
    <property type="term" value="F:dipeptidyl-peptidase activity"/>
    <property type="evidence" value="ECO:0007669"/>
    <property type="project" value="TreeGrafter"/>
</dbReference>
<dbReference type="OrthoDB" id="3979391at2"/>
<evidence type="ECO:0000256" key="3">
    <source>
        <dbReference type="ARBA" id="ARBA00022801"/>
    </source>
</evidence>
<dbReference type="Gene3D" id="3.40.50.1820">
    <property type="entry name" value="alpha/beta hydrolase"/>
    <property type="match status" value="2"/>
</dbReference>
<reference evidence="4 5" key="1">
    <citation type="submission" date="2018-09" db="EMBL/GenBank/DDBJ databases">
        <title>Genomic Encyclopedia of Archaeal and Bacterial Type Strains, Phase II (KMG-II): from individual species to whole genera.</title>
        <authorList>
            <person name="Goeker M."/>
        </authorList>
    </citation>
    <scope>NUCLEOTIDE SEQUENCE [LARGE SCALE GENOMIC DNA]</scope>
    <source>
        <strain evidence="4 5">DSM 27148</strain>
    </source>
</reference>
<dbReference type="EMBL" id="RAPN01000001">
    <property type="protein sequence ID" value="RKD91899.1"/>
    <property type="molecule type" value="Genomic_DNA"/>
</dbReference>
<accession>A0A419W8X5</accession>
<dbReference type="AlphaFoldDB" id="A0A419W8X5"/>
<dbReference type="InterPro" id="IPR029058">
    <property type="entry name" value="AB_hydrolase_fold"/>
</dbReference>
<evidence type="ECO:0000313" key="5">
    <source>
        <dbReference type="Proteomes" id="UP000283387"/>
    </source>
</evidence>
<dbReference type="PANTHER" id="PTHR11010">
    <property type="entry name" value="PROTEASE S28 PRO-X CARBOXYPEPTIDASE-RELATED"/>
    <property type="match status" value="1"/>
</dbReference>
<keyword evidence="5" id="KW-1185">Reference proteome</keyword>
<evidence type="ECO:0000256" key="1">
    <source>
        <dbReference type="ARBA" id="ARBA00022670"/>
    </source>
</evidence>
<protein>
    <submittedName>
        <fullName evidence="4">PS-10 peptidase S37</fullName>
    </submittedName>
</protein>
<keyword evidence="3" id="KW-0378">Hydrolase</keyword>
<dbReference type="SUPFAM" id="SSF53474">
    <property type="entry name" value="alpha/beta-Hydrolases"/>
    <property type="match status" value="1"/>
</dbReference>
<proteinExistence type="predicted"/>
<sequence>MKSAPLILSLLLLLILANRIAAQDLLQFMQQRPEIKQIEEISGNHSFKHTYEIKVRQPLNYADTTAGFFLQRVFVSDKQAESPTVLITEGYDADYAADPAYINELTEILKANQICIEHRYFGESYPDSIVWKYLTVENAANDDHRIVELFKPYFEGKWLNTGISKGGQTALAHRTFFPDDVSLTVAYVAPLNFGVEDGRHEVFLKTVGTQADRDSIQNFQLEILKRRESMTVLLKELCEQKGWDSKLSYDQMLDFMVLEYSFAFWQWGYHISQIPPLKSNDEELFAHFIKVSEPGYFTIQGSKKYQSFFYQAARELGYYGYDTEPFKEYLSISTAKGYLNRYMLPVDHPVEYQPETSLQVDKYLKNDARNVLLIYGETDPWSASAAKLNNDPSMIKIIAPSGSHSTRIKSLSPTTKNDAIAFIRSVILK</sequence>
<dbReference type="GO" id="GO:0006508">
    <property type="term" value="P:proteolysis"/>
    <property type="evidence" value="ECO:0007669"/>
    <property type="project" value="UniProtKB-KW"/>
</dbReference>
<comment type="caution">
    <text evidence="4">The sequence shown here is derived from an EMBL/GenBank/DDBJ whole genome shotgun (WGS) entry which is preliminary data.</text>
</comment>
<gene>
    <name evidence="4" type="ORF">BC643_2268</name>
</gene>
<dbReference type="ESTHER" id="9bact-a0a419w8x5">
    <property type="family name" value="Peptidase_S37"/>
</dbReference>
<keyword evidence="1" id="KW-0645">Protease</keyword>
<dbReference type="Proteomes" id="UP000283387">
    <property type="component" value="Unassembled WGS sequence"/>
</dbReference>
<keyword evidence="2" id="KW-0732">Signal</keyword>
<organism evidence="4 5">
    <name type="scientific">Mangrovibacterium diazotrophicum</name>
    <dbReference type="NCBI Taxonomy" id="1261403"/>
    <lineage>
        <taxon>Bacteria</taxon>
        <taxon>Pseudomonadati</taxon>
        <taxon>Bacteroidota</taxon>
        <taxon>Bacteroidia</taxon>
        <taxon>Marinilabiliales</taxon>
        <taxon>Prolixibacteraceae</taxon>
        <taxon>Mangrovibacterium</taxon>
    </lineage>
</organism>
<dbReference type="PANTHER" id="PTHR11010:SF38">
    <property type="entry name" value="LYSOSOMAL PRO-X CARBOXYPEPTIDASE"/>
    <property type="match status" value="1"/>
</dbReference>